<keyword evidence="2" id="KW-0479">Metal-binding</keyword>
<feature type="region of interest" description="Disordered" evidence="5">
    <location>
        <begin position="93"/>
        <end position="129"/>
    </location>
</feature>
<feature type="region of interest" description="Disordered" evidence="5">
    <location>
        <begin position="190"/>
        <end position="212"/>
    </location>
</feature>
<dbReference type="AlphaFoldDB" id="A0A835QVA9"/>
<sequence length="212" mass="23091">MSKQDDTKLLNLQTCVLKVNIHCDGCKLKVKKLLQKVDGVFHISIDAEKGIATVSGDADPVSLVKKLHKAGKHAELLFPKGINITQLQKTQLVNAKAQQNKDNKKPSKGGGGGGKPPKGQPTPVAQPQQMKGLKDLKFPSLKGLKLPRFIRAPNRQSLIRNLKSETKEATMMTSTMKTMTTTTKISKISTVLTPTSRRTSASSISNPEMRGR</sequence>
<dbReference type="Gene3D" id="3.30.70.100">
    <property type="match status" value="1"/>
</dbReference>
<evidence type="ECO:0000313" key="8">
    <source>
        <dbReference type="Proteomes" id="UP000636800"/>
    </source>
</evidence>
<dbReference type="PROSITE" id="PS50846">
    <property type="entry name" value="HMA_2"/>
    <property type="match status" value="1"/>
</dbReference>
<dbReference type="Proteomes" id="UP000636800">
    <property type="component" value="Chromosome 6"/>
</dbReference>
<name>A0A835QVA9_VANPL</name>
<dbReference type="EMBL" id="JADCNL010000006">
    <property type="protein sequence ID" value="KAG0476819.1"/>
    <property type="molecule type" value="Genomic_DNA"/>
</dbReference>
<evidence type="ECO:0000259" key="6">
    <source>
        <dbReference type="PROSITE" id="PS50846"/>
    </source>
</evidence>
<dbReference type="OrthoDB" id="10259640at2759"/>
<evidence type="ECO:0000256" key="3">
    <source>
        <dbReference type="ARBA" id="ARBA00023289"/>
    </source>
</evidence>
<accession>A0A835QVA9</accession>
<dbReference type="InterPro" id="IPR006121">
    <property type="entry name" value="HMA_dom"/>
</dbReference>
<evidence type="ECO:0000256" key="2">
    <source>
        <dbReference type="ARBA" id="ARBA00022723"/>
    </source>
</evidence>
<keyword evidence="3" id="KW-0636">Prenylation</keyword>
<keyword evidence="3" id="KW-0449">Lipoprotein</keyword>
<dbReference type="InterPro" id="IPR036163">
    <property type="entry name" value="HMA_dom_sf"/>
</dbReference>
<proteinExistence type="inferred from homology"/>
<keyword evidence="1" id="KW-0488">Methylation</keyword>
<evidence type="ECO:0000256" key="1">
    <source>
        <dbReference type="ARBA" id="ARBA00022481"/>
    </source>
</evidence>
<dbReference type="PANTHER" id="PTHR45868:SF93">
    <property type="entry name" value="OS12G0144600 PROTEIN"/>
    <property type="match status" value="1"/>
</dbReference>
<dbReference type="Pfam" id="PF00403">
    <property type="entry name" value="HMA"/>
    <property type="match status" value="1"/>
</dbReference>
<evidence type="ECO:0000256" key="4">
    <source>
        <dbReference type="ARBA" id="ARBA00024045"/>
    </source>
</evidence>
<dbReference type="SUPFAM" id="SSF55008">
    <property type="entry name" value="HMA, heavy metal-associated domain"/>
    <property type="match status" value="1"/>
</dbReference>
<keyword evidence="8" id="KW-1185">Reference proteome</keyword>
<comment type="caution">
    <text evidence="7">The sequence shown here is derived from an EMBL/GenBank/DDBJ whole genome shotgun (WGS) entry which is preliminary data.</text>
</comment>
<organism evidence="7 8">
    <name type="scientific">Vanilla planifolia</name>
    <name type="common">Vanilla</name>
    <dbReference type="NCBI Taxonomy" id="51239"/>
    <lineage>
        <taxon>Eukaryota</taxon>
        <taxon>Viridiplantae</taxon>
        <taxon>Streptophyta</taxon>
        <taxon>Embryophyta</taxon>
        <taxon>Tracheophyta</taxon>
        <taxon>Spermatophyta</taxon>
        <taxon>Magnoliopsida</taxon>
        <taxon>Liliopsida</taxon>
        <taxon>Asparagales</taxon>
        <taxon>Orchidaceae</taxon>
        <taxon>Vanilloideae</taxon>
        <taxon>Vanilleae</taxon>
        <taxon>Vanilla</taxon>
    </lineage>
</organism>
<evidence type="ECO:0000256" key="5">
    <source>
        <dbReference type="SAM" id="MobiDB-lite"/>
    </source>
</evidence>
<reference evidence="7 8" key="1">
    <citation type="journal article" date="2020" name="Nat. Food">
        <title>A phased Vanilla planifolia genome enables genetic improvement of flavour and production.</title>
        <authorList>
            <person name="Hasing T."/>
            <person name="Tang H."/>
            <person name="Brym M."/>
            <person name="Khazi F."/>
            <person name="Huang T."/>
            <person name="Chambers A.H."/>
        </authorList>
    </citation>
    <scope>NUCLEOTIDE SEQUENCE [LARGE SCALE GENOMIC DNA]</scope>
    <source>
        <tissue evidence="7">Leaf</tissue>
    </source>
</reference>
<comment type="similarity">
    <text evidence="4">Belongs to the HIPP family.</text>
</comment>
<dbReference type="PANTHER" id="PTHR45868">
    <property type="entry name" value="HEAVY METAL-ASSOCIATED ISOPRENYLATED PLANT PROTEIN 33-RELATED"/>
    <property type="match status" value="1"/>
</dbReference>
<gene>
    <name evidence="7" type="ORF">HPP92_013660</name>
</gene>
<protein>
    <recommendedName>
        <fullName evidence="6">HMA domain-containing protein</fullName>
    </recommendedName>
</protein>
<feature type="domain" description="HMA" evidence="6">
    <location>
        <begin position="12"/>
        <end position="75"/>
    </location>
</feature>
<dbReference type="GO" id="GO:0046872">
    <property type="term" value="F:metal ion binding"/>
    <property type="evidence" value="ECO:0007669"/>
    <property type="project" value="UniProtKB-KW"/>
</dbReference>
<evidence type="ECO:0000313" key="7">
    <source>
        <dbReference type="EMBL" id="KAG0476819.1"/>
    </source>
</evidence>
<dbReference type="CDD" id="cd00371">
    <property type="entry name" value="HMA"/>
    <property type="match status" value="1"/>
</dbReference>
<feature type="compositionally biased region" description="Polar residues" evidence="5">
    <location>
        <begin position="191"/>
        <end position="206"/>
    </location>
</feature>